<reference evidence="4 5" key="2">
    <citation type="submission" date="2020-08" db="EMBL/GenBank/DDBJ databases">
        <title>Stappia taiwanensis sp. nov., isolated from a coastal thermal spring.</title>
        <authorList>
            <person name="Kampfer P."/>
        </authorList>
    </citation>
    <scope>NUCLEOTIDE SEQUENCE [LARGE SCALE GENOMIC DNA]</scope>
    <source>
        <strain evidence="4 5">DSM 23284</strain>
    </source>
</reference>
<dbReference type="AlphaFoldDB" id="A0A838XPL1"/>
<accession>A0A838XPL1</accession>
<comment type="similarity">
    <text evidence="1">Belongs to the histone deacetylase family.</text>
</comment>
<dbReference type="InterPro" id="IPR000286">
    <property type="entry name" value="HDACs"/>
</dbReference>
<dbReference type="InterPro" id="IPR037138">
    <property type="entry name" value="His_deacetylse_dom_sf"/>
</dbReference>
<dbReference type="SUPFAM" id="SSF52768">
    <property type="entry name" value="Arginase/deacetylase"/>
    <property type="match status" value="1"/>
</dbReference>
<dbReference type="InterPro" id="IPR044150">
    <property type="entry name" value="HDAC_classIV"/>
</dbReference>
<dbReference type="Proteomes" id="UP000559404">
    <property type="component" value="Unassembled WGS sequence"/>
</dbReference>
<proteinExistence type="inferred from homology"/>
<evidence type="ECO:0000313" key="5">
    <source>
        <dbReference type="Proteomes" id="UP000559404"/>
    </source>
</evidence>
<dbReference type="PRINTS" id="PR01270">
    <property type="entry name" value="HDASUPER"/>
</dbReference>
<dbReference type="InterPro" id="IPR023696">
    <property type="entry name" value="Ureohydrolase_dom_sf"/>
</dbReference>
<dbReference type="PANTHER" id="PTHR10625">
    <property type="entry name" value="HISTONE DEACETYLASE HDAC1-RELATED"/>
    <property type="match status" value="1"/>
</dbReference>
<evidence type="ECO:0000313" key="4">
    <source>
        <dbReference type="EMBL" id="MBA4612152.1"/>
    </source>
</evidence>
<name>A0A838XPL1_9HYPH</name>
<dbReference type="PANTHER" id="PTHR10625:SF19">
    <property type="entry name" value="HISTONE DEACETYLASE 12"/>
    <property type="match status" value="1"/>
</dbReference>
<dbReference type="CDD" id="cd09993">
    <property type="entry name" value="HDAC_classIV"/>
    <property type="match status" value="1"/>
</dbReference>
<evidence type="ECO:0000256" key="2">
    <source>
        <dbReference type="ARBA" id="ARBA00022801"/>
    </source>
</evidence>
<dbReference type="GO" id="GO:0004407">
    <property type="term" value="F:histone deacetylase activity"/>
    <property type="evidence" value="ECO:0007669"/>
    <property type="project" value="InterPro"/>
</dbReference>
<dbReference type="EMBL" id="JACEON010000009">
    <property type="protein sequence ID" value="MBA4612152.1"/>
    <property type="molecule type" value="Genomic_DNA"/>
</dbReference>
<keyword evidence="2" id="KW-0378">Hydrolase</keyword>
<comment type="caution">
    <text evidence="4">The sequence shown here is derived from an EMBL/GenBank/DDBJ whole genome shotgun (WGS) entry which is preliminary data.</text>
</comment>
<reference evidence="4 5" key="1">
    <citation type="submission" date="2020-07" db="EMBL/GenBank/DDBJ databases">
        <authorList>
            <person name="Li M."/>
        </authorList>
    </citation>
    <scope>NUCLEOTIDE SEQUENCE [LARGE SCALE GENOMIC DNA]</scope>
    <source>
        <strain evidence="4 5">DSM 23284</strain>
    </source>
</reference>
<evidence type="ECO:0000256" key="1">
    <source>
        <dbReference type="ARBA" id="ARBA00005947"/>
    </source>
</evidence>
<dbReference type="GO" id="GO:0016787">
    <property type="term" value="F:hydrolase activity"/>
    <property type="evidence" value="ECO:0007669"/>
    <property type="project" value="UniProtKB-KW"/>
</dbReference>
<organism evidence="4 5">
    <name type="scientific">Stappia taiwanensis</name>
    <dbReference type="NCBI Taxonomy" id="992267"/>
    <lineage>
        <taxon>Bacteria</taxon>
        <taxon>Pseudomonadati</taxon>
        <taxon>Pseudomonadota</taxon>
        <taxon>Alphaproteobacteria</taxon>
        <taxon>Hyphomicrobiales</taxon>
        <taxon>Stappiaceae</taxon>
        <taxon>Stappia</taxon>
    </lineage>
</organism>
<keyword evidence="5" id="KW-1185">Reference proteome</keyword>
<protein>
    <submittedName>
        <fullName evidence="4">Histone deacetylase</fullName>
    </submittedName>
</protein>
<sequence length="300" mass="32123">MPLAIVHHPAFCADMPEGHRFPMNKFRRVAELLEADGLVAPGGFHVPRPAPAAWAALAHDRAYVDQVFSADVPRVVAREIGLPMTEAVGFRARCATAGTVLTATLAMERGIACNTAGGSHHARRAHGAGFCVFNDVAVAIRLGLSVGAIRRALVIDLDVHQGDGTAEILAGDPAVFTLSVHARRNYPVRKRASTLDIALEDATGDAAYLAMLAETLPGILSRFRPDIVFYNAGVDPHEEDRLGRLSLSDAGLEARDRYVIGAVRRLGIPLAGVIGGGYLDNIDRLARRHTILHRVAAEFA</sequence>
<evidence type="ECO:0000259" key="3">
    <source>
        <dbReference type="Pfam" id="PF00850"/>
    </source>
</evidence>
<gene>
    <name evidence="4" type="ORF">H1W37_10840</name>
</gene>
<dbReference type="Gene3D" id="3.40.800.20">
    <property type="entry name" value="Histone deacetylase domain"/>
    <property type="match status" value="1"/>
</dbReference>
<dbReference type="RefSeq" id="WP_181760354.1">
    <property type="nucleotide sequence ID" value="NZ_BMCR01000003.1"/>
</dbReference>
<dbReference type="Pfam" id="PF00850">
    <property type="entry name" value="Hist_deacetyl"/>
    <property type="match status" value="1"/>
</dbReference>
<dbReference type="InterPro" id="IPR023801">
    <property type="entry name" value="His_deacetylse_dom"/>
</dbReference>
<dbReference type="GO" id="GO:0040029">
    <property type="term" value="P:epigenetic regulation of gene expression"/>
    <property type="evidence" value="ECO:0007669"/>
    <property type="project" value="TreeGrafter"/>
</dbReference>
<feature type="domain" description="Histone deacetylase" evidence="3">
    <location>
        <begin position="19"/>
        <end position="286"/>
    </location>
</feature>